<evidence type="ECO:0000313" key="2">
    <source>
        <dbReference type="Proteomes" id="UP001216709"/>
    </source>
</evidence>
<organism evidence="1 2">
    <name type="scientific">Bacillus paralicheniformis</name>
    <dbReference type="NCBI Taxonomy" id="1648923"/>
    <lineage>
        <taxon>Bacteria</taxon>
        <taxon>Bacillati</taxon>
        <taxon>Bacillota</taxon>
        <taxon>Bacilli</taxon>
        <taxon>Bacillales</taxon>
        <taxon>Bacillaceae</taxon>
        <taxon>Bacillus</taxon>
    </lineage>
</organism>
<dbReference type="RefSeq" id="WP_223254772.1">
    <property type="nucleotide sequence ID" value="NZ_CP158379.1"/>
</dbReference>
<proteinExistence type="predicted"/>
<dbReference type="EMBL" id="JARAFO010000056">
    <property type="protein sequence ID" value="MDE1453611.1"/>
    <property type="molecule type" value="Genomic_DNA"/>
</dbReference>
<dbReference type="Proteomes" id="UP001216709">
    <property type="component" value="Unassembled WGS sequence"/>
</dbReference>
<protein>
    <recommendedName>
        <fullName evidence="3">Bacteriophage SP-beta YorD domain-containing protein</fullName>
    </recommendedName>
</protein>
<name>A0AAW6KIT5_9BACI</name>
<evidence type="ECO:0008006" key="3">
    <source>
        <dbReference type="Google" id="ProtNLM"/>
    </source>
</evidence>
<evidence type="ECO:0000313" key="1">
    <source>
        <dbReference type="EMBL" id="MDE1453611.1"/>
    </source>
</evidence>
<sequence>MFLLIQVFQYDVNFLLTDILIVEEIDKEGNYVLPENTTTIAPPEGLYKPKFYPDEKVWKETATKEYIESLQPPEPEPDITDLLKKQNALLSLQIARLQADVEALKGGGAS</sequence>
<dbReference type="AlphaFoldDB" id="A0AAW6KIT5"/>
<comment type="caution">
    <text evidence="1">The sequence shown here is derived from an EMBL/GenBank/DDBJ whole genome shotgun (WGS) entry which is preliminary data.</text>
</comment>
<gene>
    <name evidence="1" type="ORF">PVN32_15685</name>
</gene>
<reference evidence="1" key="1">
    <citation type="submission" date="2022-12" db="EMBL/GenBank/DDBJ databases">
        <title>Draft Genome Sequences of Bacillus licheniformis and Bacillus paralicheniformis strains isolated from Irish skim milk powders.</title>
        <authorList>
            <person name="Lourenco A."/>
            <person name="Li F."/>
            <person name="Geraldine D."/>
            <person name="Tobin J.T."/>
            <person name="Butler F."/>
            <person name="Jordan K."/>
            <person name="Obrien T."/>
        </authorList>
    </citation>
    <scope>NUCLEOTIDE SEQUENCE</scope>
    <source>
        <strain evidence="1">3370</strain>
    </source>
</reference>
<accession>A0AAW6KIT5</accession>